<evidence type="ECO:0008006" key="27">
    <source>
        <dbReference type="Google" id="ProtNLM"/>
    </source>
</evidence>
<evidence type="ECO:0000259" key="21">
    <source>
        <dbReference type="PROSITE" id="PS50862"/>
    </source>
</evidence>
<evidence type="ECO:0000256" key="9">
    <source>
        <dbReference type="ARBA" id="ARBA00022643"/>
    </source>
</evidence>
<dbReference type="PROSITE" id="PS51987">
    <property type="entry name" value="GS_CATALYTIC"/>
    <property type="match status" value="1"/>
</dbReference>
<dbReference type="GO" id="GO:0004071">
    <property type="term" value="F:aspartate-ammonia ligase activity"/>
    <property type="evidence" value="ECO:0007669"/>
    <property type="project" value="InterPro"/>
</dbReference>
<feature type="domain" description="GS beta-grasp" evidence="23">
    <location>
        <begin position="199"/>
        <end position="288"/>
    </location>
</feature>
<evidence type="ECO:0000256" key="7">
    <source>
        <dbReference type="ARBA" id="ARBA00022605"/>
    </source>
</evidence>
<dbReference type="Pfam" id="PF01645">
    <property type="entry name" value="Glu_synthase"/>
    <property type="match status" value="1"/>
</dbReference>
<dbReference type="SMART" id="SM01230">
    <property type="entry name" value="Gln-synt_C"/>
    <property type="match status" value="1"/>
</dbReference>
<dbReference type="PROSITE" id="PS51986">
    <property type="entry name" value="GS_BETA_GRASP"/>
    <property type="match status" value="1"/>
</dbReference>
<evidence type="ECO:0000256" key="3">
    <source>
        <dbReference type="ARBA" id="ARBA00001974"/>
    </source>
</evidence>
<proteinExistence type="inferred from homology"/>
<dbReference type="Gene3D" id="3.30.930.10">
    <property type="entry name" value="Bira Bifunctional Protein, Domain 2"/>
    <property type="match status" value="1"/>
</dbReference>
<dbReference type="GO" id="GO:0015930">
    <property type="term" value="F:glutamate synthase activity"/>
    <property type="evidence" value="ECO:0007669"/>
    <property type="project" value="InterPro"/>
</dbReference>
<dbReference type="NCBIfam" id="NF008730">
    <property type="entry name" value="PRK11750.1"/>
    <property type="match status" value="1"/>
</dbReference>
<comment type="cofactor">
    <cofactor evidence="3">
        <name>FAD</name>
        <dbReference type="ChEBI" id="CHEBI:57692"/>
    </cofactor>
</comment>
<keyword evidence="14" id="KW-0560">Oxidoreductase</keyword>
<evidence type="ECO:0000256" key="17">
    <source>
        <dbReference type="ARBA" id="ARBA00023164"/>
    </source>
</evidence>
<dbReference type="SUPFAM" id="SSF69336">
    <property type="entry name" value="Alpha subunit of glutamate synthase, C-terminal domain"/>
    <property type="match status" value="1"/>
</dbReference>
<evidence type="ECO:0000256" key="2">
    <source>
        <dbReference type="ARBA" id="ARBA00001927"/>
    </source>
</evidence>
<dbReference type="SUPFAM" id="SSF51395">
    <property type="entry name" value="FMN-linked oxidoreductases"/>
    <property type="match status" value="1"/>
</dbReference>
<evidence type="ECO:0000256" key="4">
    <source>
        <dbReference type="ARBA" id="ARBA00004802"/>
    </source>
</evidence>
<dbReference type="Pfam" id="PF18318">
    <property type="entry name" value="Gln-synt_C-ter"/>
    <property type="match status" value="1"/>
</dbReference>
<name>A0AAD2K1A1_9AGAR</name>
<feature type="domain" description="Aminoacyl-transfer RNA synthetases class-II family profile" evidence="21">
    <location>
        <begin position="1"/>
        <end position="208"/>
    </location>
</feature>
<dbReference type="GO" id="GO:0051538">
    <property type="term" value="F:3 iron, 4 sulfur cluster binding"/>
    <property type="evidence" value="ECO:0007669"/>
    <property type="project" value="UniProtKB-KW"/>
</dbReference>
<keyword evidence="8" id="KW-0285">Flavoprotein</keyword>
<evidence type="ECO:0000256" key="6">
    <source>
        <dbReference type="ARBA" id="ARBA00009716"/>
    </source>
</evidence>
<dbReference type="FunFam" id="2.160.20.60:FF:000001">
    <property type="entry name" value="Glutamate synthase, large subunit"/>
    <property type="match status" value="1"/>
</dbReference>
<comment type="similarity">
    <text evidence="20">Belongs to the glutamine synthetase family.</text>
</comment>
<dbReference type="InterPro" id="IPR013785">
    <property type="entry name" value="Aldolase_TIM"/>
</dbReference>
<dbReference type="InterPro" id="IPR029055">
    <property type="entry name" value="Ntn_hydrolases_N"/>
</dbReference>
<evidence type="ECO:0000313" key="26">
    <source>
        <dbReference type="Proteomes" id="UP001295794"/>
    </source>
</evidence>
<sequence length="2182" mass="241025">MNAIRADEELDNLHSIYVDQWDWERTVTAEQRNLDFLKEIVTKIYGVVRRMEREVYEIYPHITPILPETIRFIQSEDLLKMYPSLSPRERETEAARKYGAIFVIGIGGKLSDGKKHDGRAPDYDDWTTPSDGGYKGLNGDIILWNPVLESAFEVSSMGIRVDKTALLPMSELRFKVVEEAIKRKAVCMPAPAERASEYFGIQRRIGRLRAVRPKKHDAFVEYDGKGGVIEEFSGKLLIQQEPDASSFPSGGIRNTFEARGYSAWDATSPAFIVDTTLCIPTIFIAYTGEALDYKVPLLRSLQAVDRAATEEYFLVDEGLYAARPDMVLTGRTLMGHESAKNQQLEDHYFGAIPTRVMAFMKDLEYECWKLGIPAKTRHNEVAPNQFELAPIFEETNLANDHNLLLIRLKGINGSGKHNNWSLGTDTGVNLLSPGKTPQDNLQFITFLVNVMMAVYKRNGLLKASIASATNAHRLGANEAPPAIISVFLGRQISAVLDKLASSSCDDTIEFDDKCGFRMGGIDHIPELLIDNTDRNRTSPFAFTGNRFEFRAVGSSDNCGGAMTVLNTAVADQLAEFKEAVDTRVGKGEPKEQAILSVLKAYVRESAAVHFDGNGYTDEWKEEALRRGLDCAVSVPEIIDQFVAPTHAEMFVRMGVLSSKELHARAEVKWETYTKRSRSKPAWNAAGQGFKMKELFGADKFGSVAGQDMALIEKISVHMEKIQTLTEKMIEARKVANKIASERKKAIAYHDTVAVAFDEIRYHADKLEEVVDNEMWPLPKYRELLFTKGMKQNRKINVAPRRQGLYDPDNERDACGVGLVVNIKGNKTHDIVENGLQVLEHMMHRGAEGADNKTGDGAGILVQIPHEFILLQGIPVPEKGHYGTGLVFLPRDKAGQTAALGIVKRNVQAEGLNLMHVRDVPVNDDVLGRAARDTEPVIKQVFVTGDPGASTLERKLYIVRKKIEKEWLESDLEQKEACYVVSLSTPAWLWCIRVFDQYVSDLESRAAVSPVGAQRRDQYDPRAGARRAAGNERQRFVDNVLEFFVQSGMTLPHALAMLIPESYNDKNPISAELKAFYEYHSIFMEPWDGPATLLFSDGRYAGGMLDRNGLRPARYFITKNDMMVVASETGTFAVEASEIREKGRLRPGKILMIDTEKGEIRYDPEIKEQLAAEHPYKEWLGRNRVVLNQITSGRQVNIRSNTYQADGRNGFEPLGSMGNDTPLAILSAKPQRLFNYFRQQFAQVTNPPIDPIREELVMSIASYIGAVGGNILHPSAEHCKVVKLPSPILTNAELDILNNLRYKGFRTLTLPMLFGPADGGQGLADAVDRLCGMAEKAVDDGYNYVILSDRGVDVEHAPIPSLLALSAVHHYLNDRRKRAQIALIVETAEAREVMHMALLIGFGASALDYETAEKHYVKALNKGLLKIISKMGISTIRSYRGAEIFEAVGLSDGLLKRYFRGMTSKIGGADLEDLAVDTLTAHAHGFGELYDEDAPLENFGNYAYHDLYAATGHAAGQLQEFKEYTRLVNEKPSPMFLRDLMELKRNPIDLSLVEPATEIMKRFVTGAMSFGSLSREAHEAIAIAMNKIGGKSNTGEGGEDARRYRPNTDGTIARSAIKQVASGRFGVHAEYLVNADEIQIKVAQGAKPGEGGQLPGYKVDEMIARTRHSIPGISLISPPPHHDIYSIEDLAQLIFDLKNVNPRARISVKLVSESGIGTIAAGVAKAKADMILVSGGEGGTGASPVSSVKHAGLPTEIGLADVQQTLVLNGLRGKVTLQTDGQLKTGRDVVIAALLGAEEFGFATSALIVLGCVMMRKCHMNTCPVGVATQDERLREHFRGHVRETLAELGYARLDDIIGRTDLIEPKKFEPGTKISKVDLSRILYRPAEAGTNDVRRTTVQDHKIEKVKDRSIIGMASPAIDSKMPVHLSFPIYNTDRSVGAMLSGQITSKYGSEALPENTVSVTFRGSAGQSFGAFLCRGVTFRLEGDANDYLGKGLSGGKIVLVPPKNSTFLPHENIIAGNTLLYGATAGEVYINGQVGERFCVRNSGATAVVEGVGDHCCEYMTGGRAVVLGTTGRNFAAGMSGGIAYVWNRLGNFDFFCNMEMVELSLIEETADSKELHALISSHYYHTGSPLAKTMIDDWSEYVGQFIKVMPIEYKKVLHAQRMAALDRKIAEMEKDY</sequence>
<dbReference type="CDD" id="cd02808">
    <property type="entry name" value="GltS_FMN"/>
    <property type="match status" value="1"/>
</dbReference>
<protein>
    <recommendedName>
        <fullName evidence="27">Glutamate synthase</fullName>
    </recommendedName>
</protein>
<keyword evidence="16" id="KW-0411">Iron-sulfur</keyword>
<dbReference type="Gene3D" id="3.30.590.10">
    <property type="entry name" value="Glutamine synthetase/guanido kinase, catalytic domain"/>
    <property type="match status" value="1"/>
</dbReference>
<comment type="pathway">
    <text evidence="4">Energy metabolism; nitrogen metabolism.</text>
</comment>
<dbReference type="PROSITE" id="PS50862">
    <property type="entry name" value="AA_TRNA_LIGASE_II"/>
    <property type="match status" value="1"/>
</dbReference>
<dbReference type="InterPro" id="IPR040577">
    <property type="entry name" value="Gln-synt_C"/>
</dbReference>
<dbReference type="Proteomes" id="UP001295794">
    <property type="component" value="Unassembled WGS sequence"/>
</dbReference>
<evidence type="ECO:0000256" key="10">
    <source>
        <dbReference type="ARBA" id="ARBA00022723"/>
    </source>
</evidence>
<dbReference type="Gene3D" id="2.160.20.60">
    <property type="entry name" value="Glutamate synthase, alpha subunit, C-terminal domain"/>
    <property type="match status" value="1"/>
</dbReference>
<dbReference type="Pfam" id="PF12437">
    <property type="entry name" value="GSIII_N"/>
    <property type="match status" value="1"/>
</dbReference>
<evidence type="ECO:0000256" key="16">
    <source>
        <dbReference type="ARBA" id="ARBA00023014"/>
    </source>
</evidence>
<dbReference type="CDD" id="cd00713">
    <property type="entry name" value="GltS"/>
    <property type="match status" value="1"/>
</dbReference>
<dbReference type="GO" id="GO:0006537">
    <property type="term" value="P:glutamate biosynthetic process"/>
    <property type="evidence" value="ECO:0007669"/>
    <property type="project" value="UniProtKB-KW"/>
</dbReference>
<evidence type="ECO:0000256" key="20">
    <source>
        <dbReference type="PROSITE-ProRule" id="PRU01330"/>
    </source>
</evidence>
<evidence type="ECO:0000256" key="19">
    <source>
        <dbReference type="ARBA" id="ARBA00029440"/>
    </source>
</evidence>
<dbReference type="GO" id="GO:0004356">
    <property type="term" value="F:glutamine synthetase activity"/>
    <property type="evidence" value="ECO:0007669"/>
    <property type="project" value="InterPro"/>
</dbReference>
<evidence type="ECO:0000256" key="1">
    <source>
        <dbReference type="ARBA" id="ARBA00001917"/>
    </source>
</evidence>
<dbReference type="Pfam" id="PF04898">
    <property type="entry name" value="Glu_syn_central"/>
    <property type="match status" value="1"/>
</dbReference>
<dbReference type="PROSITE" id="PS51278">
    <property type="entry name" value="GATASE_TYPE_2"/>
    <property type="match status" value="1"/>
</dbReference>
<dbReference type="InterPro" id="IPR006195">
    <property type="entry name" value="aa-tRNA-synth_II"/>
</dbReference>
<evidence type="ECO:0000256" key="18">
    <source>
        <dbReference type="ARBA" id="ARBA00023291"/>
    </source>
</evidence>
<dbReference type="Pfam" id="PF00310">
    <property type="entry name" value="GATase_2"/>
    <property type="match status" value="2"/>
</dbReference>
<evidence type="ECO:0000256" key="13">
    <source>
        <dbReference type="ARBA" id="ARBA00022962"/>
    </source>
</evidence>
<keyword evidence="15" id="KW-0408">Iron</keyword>
<comment type="pathway">
    <text evidence="5">Nitrogen metabolism.</text>
</comment>
<feature type="domain" description="GS catalytic" evidence="24">
    <location>
        <begin position="280"/>
        <end position="691"/>
    </location>
</feature>
<dbReference type="InterPro" id="IPR022147">
    <property type="entry name" value="GSIII_N"/>
</dbReference>
<dbReference type="InterPro" id="IPR002932">
    <property type="entry name" value="Glu_synthdom"/>
</dbReference>
<dbReference type="InterPro" id="IPR051394">
    <property type="entry name" value="Glutamate_Synthase"/>
</dbReference>
<evidence type="ECO:0000259" key="24">
    <source>
        <dbReference type="PROSITE" id="PS51987"/>
    </source>
</evidence>
<keyword evidence="11" id="KW-0274">FAD</keyword>
<keyword evidence="26" id="KW-1185">Reference proteome</keyword>
<evidence type="ECO:0000259" key="22">
    <source>
        <dbReference type="PROSITE" id="PS51278"/>
    </source>
</evidence>
<comment type="pathway">
    <text evidence="19">Amino-acid biosynthesis.</text>
</comment>
<evidence type="ECO:0000259" key="23">
    <source>
        <dbReference type="PROSITE" id="PS51986"/>
    </source>
</evidence>
<evidence type="ECO:0000313" key="25">
    <source>
        <dbReference type="EMBL" id="CAK5273327.1"/>
    </source>
</evidence>
<dbReference type="InterPro" id="IPR045864">
    <property type="entry name" value="aa-tRNA-synth_II/BPL/LPL"/>
</dbReference>
<keyword evidence="12" id="KW-0061">Asparagine biosynthesis</keyword>
<evidence type="ECO:0000256" key="14">
    <source>
        <dbReference type="ARBA" id="ARBA00023002"/>
    </source>
</evidence>
<dbReference type="Gene3D" id="3.20.20.70">
    <property type="entry name" value="Aldolase class I"/>
    <property type="match status" value="2"/>
</dbReference>
<evidence type="ECO:0000256" key="12">
    <source>
        <dbReference type="ARBA" id="ARBA00022888"/>
    </source>
</evidence>
<comment type="caution">
    <text evidence="25">The sequence shown here is derived from an EMBL/GenBank/DDBJ whole genome shotgun (WGS) entry which is preliminary data.</text>
</comment>
<dbReference type="InterPro" id="IPR002489">
    <property type="entry name" value="Glu_synth_asu_C"/>
</dbReference>
<dbReference type="Gene3D" id="1.20.120.1560">
    <property type="match status" value="1"/>
</dbReference>
<keyword evidence="17" id="KW-0314">Glutamate biosynthesis</keyword>
<dbReference type="SUPFAM" id="SSF56235">
    <property type="entry name" value="N-terminal nucleophile aminohydrolases (Ntn hydrolases)"/>
    <property type="match status" value="1"/>
</dbReference>
<keyword evidence="7" id="KW-0028">Amino-acid biosynthesis</keyword>
<dbReference type="SUPFAM" id="SSF55681">
    <property type="entry name" value="Class II aaRS and biotin synthetases"/>
    <property type="match status" value="1"/>
</dbReference>
<keyword evidence="18" id="KW-0003">3Fe-4S</keyword>
<dbReference type="GO" id="GO:0005737">
    <property type="term" value="C:cytoplasm"/>
    <property type="evidence" value="ECO:0007669"/>
    <property type="project" value="InterPro"/>
</dbReference>
<dbReference type="InterPro" id="IPR008146">
    <property type="entry name" value="Gln_synth_cat_dom"/>
</dbReference>
<evidence type="ECO:0000256" key="11">
    <source>
        <dbReference type="ARBA" id="ARBA00022827"/>
    </source>
</evidence>
<dbReference type="InterPro" id="IPR036485">
    <property type="entry name" value="Glu_synth_asu_C_sf"/>
</dbReference>
<dbReference type="PANTHER" id="PTHR43100">
    <property type="entry name" value="GLUTAMATE SYNTHASE [NADPH] SMALL CHAIN"/>
    <property type="match status" value="1"/>
</dbReference>
<evidence type="ECO:0000256" key="8">
    <source>
        <dbReference type="ARBA" id="ARBA00022630"/>
    </source>
</evidence>
<accession>A0AAD2K1A1</accession>
<dbReference type="PANTHER" id="PTHR43100:SF1">
    <property type="entry name" value="GLUTAMATE SYNTHASE [NADPH] SMALL CHAIN"/>
    <property type="match status" value="1"/>
</dbReference>
<evidence type="ECO:0000256" key="15">
    <source>
        <dbReference type="ARBA" id="ARBA00023004"/>
    </source>
</evidence>
<dbReference type="Gene3D" id="3.60.20.10">
    <property type="entry name" value="Glutamine Phosphoribosylpyrophosphate, subunit 1, domain 1"/>
    <property type="match status" value="2"/>
</dbReference>
<keyword evidence="9" id="KW-0288">FMN</keyword>
<dbReference type="SUPFAM" id="SSF55931">
    <property type="entry name" value="Glutamine synthetase/guanido kinase"/>
    <property type="match status" value="1"/>
</dbReference>
<dbReference type="GO" id="GO:0006542">
    <property type="term" value="P:glutamine biosynthetic process"/>
    <property type="evidence" value="ECO:0007669"/>
    <property type="project" value="InterPro"/>
</dbReference>
<keyword evidence="13" id="KW-0315">Glutamine amidotransferase</keyword>
<comment type="cofactor">
    <cofactor evidence="1">
        <name>FMN</name>
        <dbReference type="ChEBI" id="CHEBI:58210"/>
    </cofactor>
</comment>
<dbReference type="InterPro" id="IPR004618">
    <property type="entry name" value="AsnA"/>
</dbReference>
<organism evidence="25 26">
    <name type="scientific">Mycena citricolor</name>
    <dbReference type="NCBI Taxonomy" id="2018698"/>
    <lineage>
        <taxon>Eukaryota</taxon>
        <taxon>Fungi</taxon>
        <taxon>Dikarya</taxon>
        <taxon>Basidiomycota</taxon>
        <taxon>Agaricomycotina</taxon>
        <taxon>Agaricomycetes</taxon>
        <taxon>Agaricomycetidae</taxon>
        <taxon>Agaricales</taxon>
        <taxon>Marasmiineae</taxon>
        <taxon>Mycenaceae</taxon>
        <taxon>Mycena</taxon>
    </lineage>
</organism>
<evidence type="ECO:0000256" key="5">
    <source>
        <dbReference type="ARBA" id="ARBA00004909"/>
    </source>
</evidence>
<feature type="domain" description="Glutamine amidotransferase type-2" evidence="22">
    <location>
        <begin position="814"/>
        <end position="1155"/>
    </location>
</feature>
<dbReference type="EMBL" id="CAVNYO010000314">
    <property type="protein sequence ID" value="CAK5273327.1"/>
    <property type="molecule type" value="Genomic_DNA"/>
</dbReference>
<gene>
    <name evidence="25" type="ORF">MYCIT1_LOCUS19725</name>
</gene>
<dbReference type="InterPro" id="IPR014746">
    <property type="entry name" value="Gln_synth/guanido_kin_cat_dom"/>
</dbReference>
<dbReference type="InterPro" id="IPR017932">
    <property type="entry name" value="GATase_2_dom"/>
</dbReference>
<dbReference type="Pfam" id="PF03590">
    <property type="entry name" value="AsnA"/>
    <property type="match status" value="1"/>
</dbReference>
<dbReference type="CDD" id="cd00982">
    <property type="entry name" value="gltB_C"/>
    <property type="match status" value="1"/>
</dbReference>
<dbReference type="GO" id="GO:0046872">
    <property type="term" value="F:metal ion binding"/>
    <property type="evidence" value="ECO:0007669"/>
    <property type="project" value="UniProtKB-KW"/>
</dbReference>
<keyword evidence="10" id="KW-0479">Metal-binding</keyword>
<comment type="cofactor">
    <cofactor evidence="2">
        <name>[3Fe-4S] cluster</name>
        <dbReference type="ChEBI" id="CHEBI:21137"/>
    </cofactor>
</comment>
<dbReference type="InterPro" id="IPR008147">
    <property type="entry name" value="Gln_synt_N"/>
</dbReference>
<comment type="similarity">
    <text evidence="6">Belongs to the glutamate synthase family.</text>
</comment>
<dbReference type="GO" id="GO:0006529">
    <property type="term" value="P:asparagine biosynthetic process"/>
    <property type="evidence" value="ECO:0007669"/>
    <property type="project" value="UniProtKB-KW"/>
</dbReference>
<reference evidence="25" key="1">
    <citation type="submission" date="2023-11" db="EMBL/GenBank/DDBJ databases">
        <authorList>
            <person name="De Vega J J."/>
            <person name="De Vega J J."/>
        </authorList>
    </citation>
    <scope>NUCLEOTIDE SEQUENCE</scope>
</reference>
<dbReference type="Pfam" id="PF01493">
    <property type="entry name" value="GXGXG"/>
    <property type="match status" value="1"/>
</dbReference>
<dbReference type="InterPro" id="IPR006982">
    <property type="entry name" value="Glu_synth_centr_N"/>
</dbReference>